<accession>A0ABW4RNE4</accession>
<evidence type="ECO:0000313" key="4">
    <source>
        <dbReference type="Proteomes" id="UP001597233"/>
    </source>
</evidence>
<reference evidence="4" key="1">
    <citation type="journal article" date="2019" name="Int. J. Syst. Evol. Microbiol.">
        <title>The Global Catalogue of Microorganisms (GCM) 10K type strain sequencing project: providing services to taxonomists for standard genome sequencing and annotation.</title>
        <authorList>
            <consortium name="The Broad Institute Genomics Platform"/>
            <consortium name="The Broad Institute Genome Sequencing Center for Infectious Disease"/>
            <person name="Wu L."/>
            <person name="Ma J."/>
        </authorList>
    </citation>
    <scope>NUCLEOTIDE SEQUENCE [LARGE SCALE GENOMIC DNA]</scope>
    <source>
        <strain evidence="4">CCUG 54950</strain>
    </source>
</reference>
<sequence>MNIYLALTKSHYDVTSREHKLASCVASKEGDRKAPFYKDAIQKYKDQFKDTLYAKDYEICFERYYKNSAFGLQAHITFEVSTAPGSALVIGNGTASVLETYLSLHPTYGVPYLPGTALKGLAVRAADQLAQLHAHSELAKDGVEYATLFGTTEAAGFIQFHDALVTPGTAKDAIQLDVLTPHHQEYNQISVKEEKKEMPYAAPRDDDPPVPVPFLHAQGTYKVALSCEGKVSIAKEWLELAASIVQFALEHEGIGGKTNAGYGRMVRSS</sequence>
<feature type="domain" description="CRISPR type III-associated protein" evidence="2">
    <location>
        <begin position="87"/>
        <end position="265"/>
    </location>
</feature>
<proteinExistence type="predicted"/>
<comment type="caution">
    <text evidence="3">The sequence shown here is derived from an EMBL/GenBank/DDBJ whole genome shotgun (WGS) entry which is preliminary data.</text>
</comment>
<gene>
    <name evidence="3" type="primary">cmr6</name>
    <name evidence="3" type="ORF">ACFSC9_19965</name>
</gene>
<protein>
    <submittedName>
        <fullName evidence="3">Type III-B CRISPR module RAMP protein Cmr6</fullName>
    </submittedName>
</protein>
<keyword evidence="4" id="KW-1185">Reference proteome</keyword>
<organism evidence="3 4">
    <name type="scientific">Paenibacillus wenxiniae</name>
    <dbReference type="NCBI Taxonomy" id="1636843"/>
    <lineage>
        <taxon>Bacteria</taxon>
        <taxon>Bacillati</taxon>
        <taxon>Bacillota</taxon>
        <taxon>Bacilli</taxon>
        <taxon>Bacillales</taxon>
        <taxon>Paenibacillaceae</taxon>
        <taxon>Paenibacillus</taxon>
    </lineage>
</organism>
<dbReference type="PANTHER" id="PTHR39965:SF1">
    <property type="entry name" value="CRISPR SYSTEM CMR SUBUNIT CMR6"/>
    <property type="match status" value="1"/>
</dbReference>
<dbReference type="Proteomes" id="UP001597233">
    <property type="component" value="Unassembled WGS sequence"/>
</dbReference>
<evidence type="ECO:0000256" key="1">
    <source>
        <dbReference type="ARBA" id="ARBA00023118"/>
    </source>
</evidence>
<name>A0ABW4RNE4_9BACL</name>
<keyword evidence="1" id="KW-0051">Antiviral defense</keyword>
<evidence type="ECO:0000313" key="3">
    <source>
        <dbReference type="EMBL" id="MFD1887758.1"/>
    </source>
</evidence>
<evidence type="ECO:0000259" key="2">
    <source>
        <dbReference type="Pfam" id="PF03787"/>
    </source>
</evidence>
<dbReference type="NCBIfam" id="TIGR01898">
    <property type="entry name" value="cas_TM1791_cmr6"/>
    <property type="match status" value="1"/>
</dbReference>
<dbReference type="InterPro" id="IPR010172">
    <property type="entry name" value="CRISPR-assoc_prot_TM1791"/>
</dbReference>
<dbReference type="PANTHER" id="PTHR39965">
    <property type="entry name" value="CRISPR SYSTEM CMR SUBUNIT CMR6"/>
    <property type="match status" value="1"/>
</dbReference>
<dbReference type="RefSeq" id="WP_347323952.1">
    <property type="nucleotide sequence ID" value="NZ_JBCGUH010000002.1"/>
</dbReference>
<dbReference type="EMBL" id="JBHUEH010000032">
    <property type="protein sequence ID" value="MFD1887758.1"/>
    <property type="molecule type" value="Genomic_DNA"/>
</dbReference>
<dbReference type="InterPro" id="IPR005537">
    <property type="entry name" value="RAMP_III_fam"/>
</dbReference>
<dbReference type="Pfam" id="PF03787">
    <property type="entry name" value="RAMPs"/>
    <property type="match status" value="1"/>
</dbReference>